<dbReference type="PROSITE" id="PS50943">
    <property type="entry name" value="HTH_CROC1"/>
    <property type="match status" value="1"/>
</dbReference>
<dbReference type="SUPFAM" id="SSF47413">
    <property type="entry name" value="lambda repressor-like DNA-binding domains"/>
    <property type="match status" value="1"/>
</dbReference>
<dbReference type="Proteomes" id="UP000032874">
    <property type="component" value="Unassembled WGS sequence"/>
</dbReference>
<dbReference type="InterPro" id="IPR001387">
    <property type="entry name" value="Cro/C1-type_HTH"/>
</dbReference>
<evidence type="ECO:0000313" key="3">
    <source>
        <dbReference type="EMBL" id="KFX03056.1"/>
    </source>
</evidence>
<dbReference type="InterPro" id="IPR010359">
    <property type="entry name" value="IrrE_HExxH"/>
</dbReference>
<reference evidence="3 4" key="1">
    <citation type="submission" date="2014-08" db="EMBL/GenBank/DDBJ databases">
        <title>Genome sequences of NCPPB Pectobacterium isolates.</title>
        <authorList>
            <person name="Glover R.H."/>
            <person name="Sapp M."/>
            <person name="Elphinstone J."/>
        </authorList>
    </citation>
    <scope>NUCLEOTIDE SEQUENCE [LARGE SCALE GENOMIC DNA]</scope>
    <source>
        <strain evidence="3 4">NCPPB 2795</strain>
    </source>
</reference>
<evidence type="ECO:0000256" key="1">
    <source>
        <dbReference type="ARBA" id="ARBA00007227"/>
    </source>
</evidence>
<dbReference type="SMART" id="SM00530">
    <property type="entry name" value="HTH_XRE"/>
    <property type="match status" value="1"/>
</dbReference>
<gene>
    <name evidence="3" type="ORF">KP22_16735</name>
</gene>
<dbReference type="GO" id="GO:0003677">
    <property type="term" value="F:DNA binding"/>
    <property type="evidence" value="ECO:0007669"/>
    <property type="project" value="InterPro"/>
</dbReference>
<name>A0A093RYY4_9GAMM</name>
<dbReference type="Gene3D" id="1.10.10.2910">
    <property type="match status" value="1"/>
</dbReference>
<proteinExistence type="inferred from homology"/>
<dbReference type="CDD" id="cd00093">
    <property type="entry name" value="HTH_XRE"/>
    <property type="match status" value="1"/>
</dbReference>
<dbReference type="AlphaFoldDB" id="A0A093RYY4"/>
<dbReference type="Gene3D" id="1.10.260.40">
    <property type="entry name" value="lambda repressor-like DNA-binding domains"/>
    <property type="match status" value="1"/>
</dbReference>
<dbReference type="GeneID" id="57268544"/>
<dbReference type="InterPro" id="IPR010982">
    <property type="entry name" value="Lambda_DNA-bd_dom_sf"/>
</dbReference>
<evidence type="ECO:0000259" key="2">
    <source>
        <dbReference type="PROSITE" id="PS50943"/>
    </source>
</evidence>
<dbReference type="PANTHER" id="PTHR43236">
    <property type="entry name" value="ANTITOXIN HIGA1"/>
    <property type="match status" value="1"/>
</dbReference>
<dbReference type="eggNOG" id="COG2856">
    <property type="taxonomic scope" value="Bacteria"/>
</dbReference>
<comment type="caution">
    <text evidence="3">The sequence shown here is derived from an EMBL/GenBank/DDBJ whole genome shotgun (WGS) entry which is preliminary data.</text>
</comment>
<dbReference type="Pfam" id="PF06114">
    <property type="entry name" value="Peptidase_M78"/>
    <property type="match status" value="1"/>
</dbReference>
<dbReference type="STRING" id="55207.KP22_16735"/>
<evidence type="ECO:0000313" key="4">
    <source>
        <dbReference type="Proteomes" id="UP000032874"/>
    </source>
</evidence>
<sequence>MFNSERLCIARERRGLTQRALAEAAGLTSKTISNYEKAGIFDAIASDSMERISAVLEYPIEFFLDRDVPSLTPEAVSFRAMTKLSAQKRDSALGAGKLAQELSAWIDGQFKLPKPNVPDSSFDGYSEPERAARTVREAWGIGELSISNIVHLLEANGIRVFSLAENCVEVDAFSFWMDEKPFVLLNTMKTPERSRFDAAHELGHLVLHKHSCNNGRQAEQDADRFASAFLMPERSILASVPRMPRLEQLILLKKNWKVSLAALVRRTFDVGLSTEWHYRQLSIELNRRGYRTGEPQGMPEREKSLILEKVFSALRTQGIKRTEILGQLRFPADEVSALTFNNRFFMEAITGDGSQSNIERKQPPQLSLVK</sequence>
<organism evidence="3 4">
    <name type="scientific">Pectobacterium betavasculorum</name>
    <dbReference type="NCBI Taxonomy" id="55207"/>
    <lineage>
        <taxon>Bacteria</taxon>
        <taxon>Pseudomonadati</taxon>
        <taxon>Pseudomonadota</taxon>
        <taxon>Gammaproteobacteria</taxon>
        <taxon>Enterobacterales</taxon>
        <taxon>Pectobacteriaceae</taxon>
        <taxon>Pectobacterium</taxon>
    </lineage>
</organism>
<dbReference type="EMBL" id="JQHM01000010">
    <property type="protein sequence ID" value="KFX03056.1"/>
    <property type="molecule type" value="Genomic_DNA"/>
</dbReference>
<dbReference type="RefSeq" id="WP_014606016.1">
    <property type="nucleotide sequence ID" value="NZ_JQHM01000010.1"/>
</dbReference>
<dbReference type="eggNOG" id="COG1396">
    <property type="taxonomic scope" value="Bacteria"/>
</dbReference>
<comment type="similarity">
    <text evidence="1">Belongs to the short-chain fatty acyl-CoA assimilation regulator (ScfR) family.</text>
</comment>
<protein>
    <submittedName>
        <fullName evidence="3">XRE family transcriptional regulator</fullName>
    </submittedName>
</protein>
<dbReference type="PANTHER" id="PTHR43236:SF1">
    <property type="entry name" value="BLL7220 PROTEIN"/>
    <property type="match status" value="1"/>
</dbReference>
<feature type="domain" description="HTH cro/C1-type" evidence="2">
    <location>
        <begin position="10"/>
        <end position="63"/>
    </location>
</feature>
<dbReference type="Pfam" id="PF01381">
    <property type="entry name" value="HTH_3"/>
    <property type="match status" value="1"/>
</dbReference>
<accession>A0A093RYY4</accession>
<dbReference type="InterPro" id="IPR052345">
    <property type="entry name" value="Rad_response_metalloprotease"/>
</dbReference>